<organism evidence="8">
    <name type="scientific">hydrothermal vent metagenome</name>
    <dbReference type="NCBI Taxonomy" id="652676"/>
    <lineage>
        <taxon>unclassified sequences</taxon>
        <taxon>metagenomes</taxon>
        <taxon>ecological metagenomes</taxon>
    </lineage>
</organism>
<dbReference type="Pfam" id="PF00873">
    <property type="entry name" value="ACR_tran"/>
    <property type="match status" value="1"/>
</dbReference>
<sequence>MIDRIIDFSVRNRLLVLVLAVLVMAAGWFSYQRLPVDAFPDVSPNLVQVFTITEGLAPEEVEKFVTFPIEVSMNGLPGIENIRSVSNFGLSVVNVYFEEGMDIYFCRQLVGERLQEARDQIPDGFGEPEMGPIATGMGLILFYYLEDTTGTYSLEELRTIQDWTVKFNLQTVPGVTEVLGIGGYEKQYHIVVDPEALLRYDLTLAEVIERVEANNLNVGAQYIAQNDEEFVIRGVGLATSIEDLESIVMKSDDARPIYLRSIAEIKIGGAIRRGLQTRNGEGEVVAGMVIKLFGTNSSTVIEAVETRVEEINGMLPEGVHIVPYYQQKDLVDAAVGTVSSALLQGIALVVIVLFVFMGGIRPSLIVAFAVPFSVLVATLGMGQFGLSANLMSLGGLAIAIGMIVDGTIVMVENTDRLLNESDGSEPRHRVIAQACREVGRPVAFAIAIIVIVFLPLFTLQGVEGKTFRPLASTVSMAMAGSLIFALTIAPVLADLAMRRRKKAKSGREPFVVRMLLKPYKPLVSFFVRLRWAAVALSAAMLLIGVVVFPRLGSEFTPELNEGTIVVRMTMAPSISIEESRENALRVERRLLGVPEVTGVTSRVGRGEVGAHADPVNSAEMYVLLKHPTEWRHPRDQEWVEEQLREAIGEPPGILVNFTQPIEMSIDELLEGVRAELAIKLFGDDLETLKTEAENVAAIVREVRGATDVQVDQVSGAPQLVIRVDREAIARYGVNVQDVQETLEAAIGGRGAGEIFEGIRRFEILVRYPERARSTPEQIAELLIPGPQGQRIPLDDLATITTVVGSRQITREKSQRFITIQCNVTDRDIGSFVAEAQKAIDNEADLPPGYLVTWGGQFRLQQQANARLKVVVPITLLLIFILLYASFASLKNTLLILLNIPLALVGGIVALWISGQNLSVPASVGFIALFGIALENGMVLVTYMNQLVRDGVSVSEASIRGACLRVRPVLMTAATTALGLIPLLFARGTGSEVQRPLATVVVGGLVTSTILTLLVIPSLYKWFSIRVERDEPLPKPDPKPIQKGKS</sequence>
<dbReference type="AlphaFoldDB" id="A0A3B1DXZ4"/>
<dbReference type="InterPro" id="IPR027463">
    <property type="entry name" value="AcrB_DN_DC_subdom"/>
</dbReference>
<dbReference type="PRINTS" id="PR00702">
    <property type="entry name" value="ACRIFLAVINRP"/>
</dbReference>
<dbReference type="SUPFAM" id="SSF82866">
    <property type="entry name" value="Multidrug efflux transporter AcrB transmembrane domain"/>
    <property type="match status" value="2"/>
</dbReference>
<evidence type="ECO:0000256" key="1">
    <source>
        <dbReference type="ARBA" id="ARBA00004651"/>
    </source>
</evidence>
<feature type="transmembrane region" description="Helical" evidence="7">
    <location>
        <begin position="869"/>
        <end position="886"/>
    </location>
</feature>
<dbReference type="EMBL" id="UOGK01000486">
    <property type="protein sequence ID" value="VAX41078.1"/>
    <property type="molecule type" value="Genomic_DNA"/>
</dbReference>
<evidence type="ECO:0000256" key="3">
    <source>
        <dbReference type="ARBA" id="ARBA00022475"/>
    </source>
</evidence>
<feature type="transmembrane region" description="Helical" evidence="7">
    <location>
        <begin position="12"/>
        <end position="31"/>
    </location>
</feature>
<dbReference type="Gene3D" id="1.20.1640.10">
    <property type="entry name" value="Multidrug efflux transporter AcrB transmembrane domain"/>
    <property type="match status" value="2"/>
</dbReference>
<keyword evidence="5 7" id="KW-1133">Transmembrane helix</keyword>
<dbReference type="GO" id="GO:0008324">
    <property type="term" value="F:monoatomic cation transmembrane transporter activity"/>
    <property type="evidence" value="ECO:0007669"/>
    <property type="project" value="InterPro"/>
</dbReference>
<feature type="transmembrane region" description="Helical" evidence="7">
    <location>
        <begin position="364"/>
        <end position="384"/>
    </location>
</feature>
<feature type="transmembrane region" description="Helical" evidence="7">
    <location>
        <begin position="963"/>
        <end position="984"/>
    </location>
</feature>
<feature type="transmembrane region" description="Helical" evidence="7">
    <location>
        <begin position="996"/>
        <end position="1019"/>
    </location>
</feature>
<dbReference type="SUPFAM" id="SSF82714">
    <property type="entry name" value="Multidrug efflux transporter AcrB TolC docking domain, DN and DC subdomains"/>
    <property type="match status" value="2"/>
</dbReference>
<keyword evidence="3" id="KW-1003">Cell membrane</keyword>
<protein>
    <submittedName>
        <fullName evidence="8">Cobalt-zinc-cadmium resistance protein CzcA Cation efflux system protein CusA</fullName>
    </submittedName>
</protein>
<evidence type="ECO:0000256" key="4">
    <source>
        <dbReference type="ARBA" id="ARBA00022692"/>
    </source>
</evidence>
<accession>A0A3B1DXZ4</accession>
<dbReference type="Gene3D" id="3.30.70.1440">
    <property type="entry name" value="Multidrug efflux transporter AcrB pore domain"/>
    <property type="match status" value="1"/>
</dbReference>
<dbReference type="Gene3D" id="3.30.70.1320">
    <property type="entry name" value="Multidrug efflux transporter AcrB pore domain like"/>
    <property type="match status" value="1"/>
</dbReference>
<dbReference type="InterPro" id="IPR004763">
    <property type="entry name" value="CusA-like"/>
</dbReference>
<name>A0A3B1DXZ4_9ZZZZ</name>
<feature type="transmembrane region" description="Helical" evidence="7">
    <location>
        <begin position="919"/>
        <end position="942"/>
    </location>
</feature>
<evidence type="ECO:0000313" key="8">
    <source>
        <dbReference type="EMBL" id="VAX41078.1"/>
    </source>
</evidence>
<dbReference type="NCBIfam" id="TIGR00914">
    <property type="entry name" value="2A0601"/>
    <property type="match status" value="1"/>
</dbReference>
<feature type="transmembrane region" description="Helical" evidence="7">
    <location>
        <begin position="442"/>
        <end position="462"/>
    </location>
</feature>
<feature type="transmembrane region" description="Helical" evidence="7">
    <location>
        <begin position="333"/>
        <end position="357"/>
    </location>
</feature>
<dbReference type="Gene3D" id="3.30.70.1430">
    <property type="entry name" value="Multidrug efflux transporter AcrB pore domain"/>
    <property type="match status" value="2"/>
</dbReference>
<dbReference type="GO" id="GO:0042910">
    <property type="term" value="F:xenobiotic transmembrane transporter activity"/>
    <property type="evidence" value="ECO:0007669"/>
    <property type="project" value="TreeGrafter"/>
</dbReference>
<keyword evidence="6 7" id="KW-0472">Membrane</keyword>
<feature type="transmembrane region" description="Helical" evidence="7">
    <location>
        <begin position="390"/>
        <end position="411"/>
    </location>
</feature>
<gene>
    <name evidence="8" type="ORF">MNBD_PLANCTO03-720</name>
</gene>
<proteinExistence type="predicted"/>
<dbReference type="Gene3D" id="3.30.2090.10">
    <property type="entry name" value="Multidrug efflux transporter AcrB TolC docking domain, DN and DC subdomains"/>
    <property type="match status" value="2"/>
</dbReference>
<evidence type="ECO:0000256" key="2">
    <source>
        <dbReference type="ARBA" id="ARBA00022448"/>
    </source>
</evidence>
<reference evidence="8" key="1">
    <citation type="submission" date="2018-06" db="EMBL/GenBank/DDBJ databases">
        <authorList>
            <person name="Zhirakovskaya E."/>
        </authorList>
    </citation>
    <scope>NUCLEOTIDE SEQUENCE</scope>
</reference>
<evidence type="ECO:0000256" key="7">
    <source>
        <dbReference type="SAM" id="Phobius"/>
    </source>
</evidence>
<feature type="transmembrane region" description="Helical" evidence="7">
    <location>
        <begin position="893"/>
        <end position="913"/>
    </location>
</feature>
<keyword evidence="4 7" id="KW-0812">Transmembrane</keyword>
<dbReference type="PANTHER" id="PTHR32063">
    <property type="match status" value="1"/>
</dbReference>
<keyword evidence="2" id="KW-0813">Transport</keyword>
<dbReference type="PANTHER" id="PTHR32063:SF24">
    <property type="entry name" value="CATION EFFLUX SYSTEM (ACRB_ACRD_ACRF FAMILY)"/>
    <property type="match status" value="1"/>
</dbReference>
<comment type="subcellular location">
    <subcellularLocation>
        <location evidence="1">Cell membrane</location>
        <topology evidence="1">Multi-pass membrane protein</topology>
    </subcellularLocation>
</comment>
<dbReference type="InterPro" id="IPR001036">
    <property type="entry name" value="Acrflvin-R"/>
</dbReference>
<feature type="transmembrane region" description="Helical" evidence="7">
    <location>
        <begin position="474"/>
        <end position="497"/>
    </location>
</feature>
<dbReference type="SUPFAM" id="SSF82693">
    <property type="entry name" value="Multidrug efflux transporter AcrB pore domain, PN1, PN2, PC1 and PC2 subdomains"/>
    <property type="match status" value="3"/>
</dbReference>
<feature type="transmembrane region" description="Helical" evidence="7">
    <location>
        <begin position="529"/>
        <end position="548"/>
    </location>
</feature>
<dbReference type="GO" id="GO:0005886">
    <property type="term" value="C:plasma membrane"/>
    <property type="evidence" value="ECO:0007669"/>
    <property type="project" value="UniProtKB-SubCell"/>
</dbReference>
<evidence type="ECO:0000256" key="6">
    <source>
        <dbReference type="ARBA" id="ARBA00023136"/>
    </source>
</evidence>
<evidence type="ECO:0000256" key="5">
    <source>
        <dbReference type="ARBA" id="ARBA00022989"/>
    </source>
</evidence>